<comment type="caution">
    <text evidence="1">The sequence shown here is derived from an EMBL/GenBank/DDBJ whole genome shotgun (WGS) entry which is preliminary data.</text>
</comment>
<dbReference type="EMBL" id="JRTT01000009">
    <property type="protein sequence ID" value="KHD77778.1"/>
    <property type="molecule type" value="Genomic_DNA"/>
</dbReference>
<keyword evidence="2" id="KW-1185">Reference proteome</keyword>
<organism evidence="1 2">
    <name type="scientific">Actinoplanes utahensis</name>
    <dbReference type="NCBI Taxonomy" id="1869"/>
    <lineage>
        <taxon>Bacteria</taxon>
        <taxon>Bacillati</taxon>
        <taxon>Actinomycetota</taxon>
        <taxon>Actinomycetes</taxon>
        <taxon>Micromonosporales</taxon>
        <taxon>Micromonosporaceae</taxon>
        <taxon>Actinoplanes</taxon>
    </lineage>
</organism>
<gene>
    <name evidence="1" type="ORF">MB27_09785</name>
</gene>
<dbReference type="SUPFAM" id="SSF53474">
    <property type="entry name" value="alpha/beta-Hydrolases"/>
    <property type="match status" value="1"/>
</dbReference>
<proteinExistence type="predicted"/>
<dbReference type="Proteomes" id="UP000054537">
    <property type="component" value="Unassembled WGS sequence"/>
</dbReference>
<dbReference type="GO" id="GO:0016787">
    <property type="term" value="F:hydrolase activity"/>
    <property type="evidence" value="ECO:0007669"/>
    <property type="project" value="UniProtKB-KW"/>
</dbReference>
<dbReference type="InterPro" id="IPR029058">
    <property type="entry name" value="AB_hydrolase_fold"/>
</dbReference>
<keyword evidence="1" id="KW-0378">Hydrolase</keyword>
<evidence type="ECO:0000313" key="1">
    <source>
        <dbReference type="EMBL" id="KHD77778.1"/>
    </source>
</evidence>
<name>A0A0A6US21_ACTUT</name>
<sequence length="202" mass="21289">MSEILRYEDWSDPVPAADREVVSRLPDDDAGRPPLLFVPGHGHGAAVFAEHWLGHAAGRGFPSHAVTPRPGGDLRARVHDVVQVAAGLPRRTVLIGHGTGGRVVAGALGRYPARAAVLVAPVLAGRIPPAGRVRLPDPVGGPPMLVVGSPDDSVVTRPALDRAAARYGVAPLLFPGMGHDLMLETSWAEPIDAILDWLLKEL</sequence>
<dbReference type="OrthoDB" id="9773549at2"/>
<accession>A0A0A6US21</accession>
<dbReference type="STRING" id="1869.MB27_09785"/>
<dbReference type="eggNOG" id="COG2267">
    <property type="taxonomic scope" value="Bacteria"/>
</dbReference>
<evidence type="ECO:0000313" key="2">
    <source>
        <dbReference type="Proteomes" id="UP000054537"/>
    </source>
</evidence>
<dbReference type="AlphaFoldDB" id="A0A0A6US21"/>
<dbReference type="RefSeq" id="WP_043523941.1">
    <property type="nucleotide sequence ID" value="NZ_BAABKU010000052.1"/>
</dbReference>
<dbReference type="Gene3D" id="3.40.50.1820">
    <property type="entry name" value="alpha/beta hydrolase"/>
    <property type="match status" value="2"/>
</dbReference>
<reference evidence="1 2" key="1">
    <citation type="submission" date="2014-10" db="EMBL/GenBank/DDBJ databases">
        <title>Draft genome sequence of Actinoplanes utahensis NRRL 12052.</title>
        <authorList>
            <person name="Velasco-Bucheli B."/>
            <person name="del Cerro C."/>
            <person name="Hormigo D."/>
            <person name="Garcia J.L."/>
            <person name="Acebal C."/>
            <person name="Arroyo M."/>
            <person name="de la Mata I."/>
        </authorList>
    </citation>
    <scope>NUCLEOTIDE SEQUENCE [LARGE SCALE GENOMIC DNA]</scope>
    <source>
        <strain evidence="1 2">NRRL 12052</strain>
    </source>
</reference>
<protein>
    <submittedName>
        <fullName evidence="1">Alpha/beta hydrolase</fullName>
    </submittedName>
</protein>